<protein>
    <recommendedName>
        <fullName evidence="3">HPt domain-containing protein</fullName>
    </recommendedName>
</protein>
<accession>A0ABN4YDI0</accession>
<gene>
    <name evidence="1" type="ORF">SJ2017_2193</name>
</gene>
<proteinExistence type="predicted"/>
<dbReference type="InterPro" id="IPR036641">
    <property type="entry name" value="HPT_dom_sf"/>
</dbReference>
<dbReference type="RefSeq" id="WP_080915812.1">
    <property type="nucleotide sequence ID" value="NZ_CP020472.1"/>
</dbReference>
<dbReference type="EMBL" id="CP020472">
    <property type="protein sequence ID" value="ARD22486.1"/>
    <property type="molecule type" value="Genomic_DNA"/>
</dbReference>
<reference evidence="1 2" key="1">
    <citation type="submission" date="2017-03" db="EMBL/GenBank/DDBJ databases">
        <title>Genome sequencing of Shewanella japonica KCTC 22435.</title>
        <authorList>
            <person name="Kim K.M."/>
        </authorList>
    </citation>
    <scope>NUCLEOTIDE SEQUENCE [LARGE SCALE GENOMIC DNA]</scope>
    <source>
        <strain evidence="1 2">KCTC 22435</strain>
    </source>
</reference>
<name>A0ABN4YDI0_9GAMM</name>
<dbReference type="SUPFAM" id="SSF47226">
    <property type="entry name" value="Histidine-containing phosphotransfer domain, HPT domain"/>
    <property type="match status" value="1"/>
</dbReference>
<evidence type="ECO:0008006" key="3">
    <source>
        <dbReference type="Google" id="ProtNLM"/>
    </source>
</evidence>
<evidence type="ECO:0000313" key="1">
    <source>
        <dbReference type="EMBL" id="ARD22486.1"/>
    </source>
</evidence>
<evidence type="ECO:0000313" key="2">
    <source>
        <dbReference type="Proteomes" id="UP000191820"/>
    </source>
</evidence>
<organism evidence="1 2">
    <name type="scientific">Shewanella japonica</name>
    <dbReference type="NCBI Taxonomy" id="93973"/>
    <lineage>
        <taxon>Bacteria</taxon>
        <taxon>Pseudomonadati</taxon>
        <taxon>Pseudomonadota</taxon>
        <taxon>Gammaproteobacteria</taxon>
        <taxon>Alteromonadales</taxon>
        <taxon>Shewanellaceae</taxon>
        <taxon>Shewanella</taxon>
    </lineage>
</organism>
<keyword evidence="2" id="KW-1185">Reference proteome</keyword>
<dbReference type="Proteomes" id="UP000191820">
    <property type="component" value="Chromosome"/>
</dbReference>
<sequence>MSEVQYYNLINDFSNKTSIFETEVIESLFNTYFSVLLSDYDQLCDAINNNDTIKINNIKHKMKGSTQLINISEIYNFITLDQEKLSKNLIEFGLTIKEYHEGLKSYFKVKKTTT</sequence>